<reference evidence="1" key="2">
    <citation type="journal article" date="2020" name="mSystems">
        <title>Genome- and Community-Level Interaction Insights into Carbon Utilization and Element Cycling Functions of Hydrothermarchaeota in Hydrothermal Sediment.</title>
        <authorList>
            <person name="Zhou Z."/>
            <person name="Liu Y."/>
            <person name="Xu W."/>
            <person name="Pan J."/>
            <person name="Luo Z.H."/>
            <person name="Li M."/>
        </authorList>
    </citation>
    <scope>NUCLEOTIDE SEQUENCE [LARGE SCALE GENOMIC DNA]</scope>
    <source>
        <strain evidence="1">SpSt-299</strain>
    </source>
</reference>
<reference evidence="2 3" key="1">
    <citation type="submission" date="2014-04" db="EMBL/GenBank/DDBJ databases">
        <title>The Genome Sequence of Thermoanaerobaculum aquaticum MP-01, The First Cultivated Group 23 Acidobacterium.</title>
        <authorList>
            <person name="Stamps B.W."/>
            <person name="Losey N.A."/>
            <person name="Lawson P.A."/>
            <person name="Stevenson B.S."/>
        </authorList>
    </citation>
    <scope>NUCLEOTIDE SEQUENCE [LARGE SCALE GENOMIC DNA]</scope>
    <source>
        <strain evidence="2 3">MP-01</strain>
    </source>
</reference>
<dbReference type="RefSeq" id="WP_038046124.1">
    <property type="nucleotide sequence ID" value="NZ_JMFG01000001.1"/>
</dbReference>
<name>A0A062Y046_9BACT</name>
<evidence type="ECO:0000313" key="3">
    <source>
        <dbReference type="Proteomes" id="UP000027284"/>
    </source>
</evidence>
<keyword evidence="3" id="KW-1185">Reference proteome</keyword>
<gene>
    <name evidence="2" type="ORF">EG19_00135</name>
    <name evidence="1" type="ORF">ENQ31_04265</name>
</gene>
<dbReference type="STRING" id="1312852.EG19_00135"/>
<dbReference type="Proteomes" id="UP000027284">
    <property type="component" value="Unassembled WGS sequence"/>
</dbReference>
<proteinExistence type="predicted"/>
<comment type="caution">
    <text evidence="2">The sequence shown here is derived from an EMBL/GenBank/DDBJ whole genome shotgun (WGS) entry which is preliminary data.</text>
</comment>
<accession>A0A062Y046</accession>
<dbReference type="EMBL" id="DSMR01000309">
    <property type="protein sequence ID" value="HET47358.1"/>
    <property type="molecule type" value="Genomic_DNA"/>
</dbReference>
<protein>
    <recommendedName>
        <fullName evidence="4">CheW-like domain-containing protein</fullName>
    </recommendedName>
</protein>
<organism evidence="2 3">
    <name type="scientific">Thermoanaerobaculum aquaticum</name>
    <dbReference type="NCBI Taxonomy" id="1312852"/>
    <lineage>
        <taxon>Bacteria</taxon>
        <taxon>Pseudomonadati</taxon>
        <taxon>Acidobacteriota</taxon>
        <taxon>Thermoanaerobaculia</taxon>
        <taxon>Thermoanaerobaculales</taxon>
        <taxon>Thermoanaerobaculaceae</taxon>
        <taxon>Thermoanaerobaculum</taxon>
    </lineage>
</organism>
<dbReference type="AlphaFoldDB" id="A0A062Y046"/>
<dbReference type="EMBL" id="JMFG01000001">
    <property type="protein sequence ID" value="KDA55064.1"/>
    <property type="molecule type" value="Genomic_DNA"/>
</dbReference>
<evidence type="ECO:0008006" key="4">
    <source>
        <dbReference type="Google" id="ProtNLM"/>
    </source>
</evidence>
<evidence type="ECO:0000313" key="2">
    <source>
        <dbReference type="EMBL" id="KDA55064.1"/>
    </source>
</evidence>
<sequence length="98" mass="10621">MSREAYLLFRRFGCLWALPAQHVTAIAPGSTPEIHLGHAAVAADEVVGVCHELHQVPAGRTLGAFWPYRCQGLGLFENQPTVVLSPDHVPPLLCKGEP</sequence>
<evidence type="ECO:0000313" key="1">
    <source>
        <dbReference type="EMBL" id="HET47358.1"/>
    </source>
</evidence>